<dbReference type="SUPFAM" id="SSF50249">
    <property type="entry name" value="Nucleic acid-binding proteins"/>
    <property type="match status" value="1"/>
</dbReference>
<dbReference type="GO" id="GO:0006260">
    <property type="term" value="P:DNA replication"/>
    <property type="evidence" value="ECO:0007669"/>
    <property type="project" value="InterPro"/>
</dbReference>
<sequence length="94" mass="10216">MRYTPAGVPVVSCIVGHVSRQTENGVERDVECELPAVALGDMARQLGVARCDWMVEATGFLAAKSKRSRAPVLHITNIKFLEGIDNGFQTEGSR</sequence>
<dbReference type="NCBIfam" id="TIGR04418">
    <property type="entry name" value="PriB_gamma"/>
    <property type="match status" value="1"/>
</dbReference>
<name>A0A6C1B7U5_9RHOO</name>
<dbReference type="KEGG" id="azq:G3580_12610"/>
<evidence type="ECO:0000313" key="2">
    <source>
        <dbReference type="Proteomes" id="UP000501991"/>
    </source>
</evidence>
<reference evidence="1 2" key="1">
    <citation type="submission" date="2020-02" db="EMBL/GenBank/DDBJ databases">
        <title>Nitrogenibacter mangrovi gen. nov., sp. nov. isolated from mangrove sediment, a denitrifying betaproteobacterium.</title>
        <authorList>
            <person name="Liao H."/>
            <person name="Tian Y."/>
        </authorList>
    </citation>
    <scope>NUCLEOTIDE SEQUENCE [LARGE SCALE GENOMIC DNA]</scope>
    <source>
        <strain evidence="1 2">M9-3-2</strain>
    </source>
</reference>
<proteinExistence type="predicted"/>
<dbReference type="AlphaFoldDB" id="A0A6C1B7U5"/>
<dbReference type="PIRSF" id="PIRSF003135">
    <property type="entry name" value="Primosomal_n"/>
    <property type="match status" value="1"/>
</dbReference>
<gene>
    <name evidence="1" type="primary">priB</name>
    <name evidence="1" type="ORF">G3580_12610</name>
</gene>
<dbReference type="InterPro" id="IPR023646">
    <property type="entry name" value="Prisomal_replication_PriB"/>
</dbReference>
<protein>
    <submittedName>
        <fullName evidence="1">Primosomal replication protein N</fullName>
    </submittedName>
</protein>
<dbReference type="GO" id="GO:0003697">
    <property type="term" value="F:single-stranded DNA binding"/>
    <property type="evidence" value="ECO:0007669"/>
    <property type="project" value="InterPro"/>
</dbReference>
<dbReference type="InterPro" id="IPR012340">
    <property type="entry name" value="NA-bd_OB-fold"/>
</dbReference>
<evidence type="ECO:0000313" key="1">
    <source>
        <dbReference type="EMBL" id="QID19832.1"/>
    </source>
</evidence>
<dbReference type="Gene3D" id="2.40.50.140">
    <property type="entry name" value="Nucleic acid-binding proteins"/>
    <property type="match status" value="1"/>
</dbReference>
<dbReference type="Pfam" id="PF22657">
    <property type="entry name" value="SSB_1"/>
    <property type="match status" value="1"/>
</dbReference>
<organism evidence="1 2">
    <name type="scientific">Nitrogeniibacter mangrovi</name>
    <dbReference type="NCBI Taxonomy" id="2016596"/>
    <lineage>
        <taxon>Bacteria</taxon>
        <taxon>Pseudomonadati</taxon>
        <taxon>Pseudomonadota</taxon>
        <taxon>Betaproteobacteria</taxon>
        <taxon>Rhodocyclales</taxon>
        <taxon>Zoogloeaceae</taxon>
        <taxon>Nitrogeniibacter</taxon>
    </lineage>
</organism>
<keyword evidence="2" id="KW-1185">Reference proteome</keyword>
<dbReference type="Proteomes" id="UP000501991">
    <property type="component" value="Chromosome"/>
</dbReference>
<accession>A0A6C1B7U5</accession>
<dbReference type="EMBL" id="CP048836">
    <property type="protein sequence ID" value="QID19832.1"/>
    <property type="molecule type" value="Genomic_DNA"/>
</dbReference>
<dbReference type="GO" id="GO:0030894">
    <property type="term" value="C:replisome"/>
    <property type="evidence" value="ECO:0007669"/>
    <property type="project" value="InterPro"/>
</dbReference>